<dbReference type="NCBIfam" id="NF001033">
    <property type="entry name" value="PRK00114.1"/>
    <property type="match status" value="1"/>
</dbReference>
<dbReference type="InterPro" id="IPR016154">
    <property type="entry name" value="Heat_shock_Hsp33_C"/>
</dbReference>
<dbReference type="InterPro" id="IPR023212">
    <property type="entry name" value="Hsp33_helix_hairpin_bin_dom_sf"/>
</dbReference>
<proteinExistence type="inferred from homology"/>
<evidence type="ECO:0000256" key="5">
    <source>
        <dbReference type="ARBA" id="ARBA00023284"/>
    </source>
</evidence>
<dbReference type="Proteomes" id="UP000198749">
    <property type="component" value="Unassembled WGS sequence"/>
</dbReference>
<comment type="similarity">
    <text evidence="6">Belongs to the HSP33 family.</text>
</comment>
<sequence length="290" mass="32820">MSSSDQLQRVIFEEADIRSVLAGLEQSYQQAIAKHNYPALINRLLGEMMAAVSLLSATLKFDGRLLLQAQSNNQVKVLMAECNHQRDLRAIARFDGELPQQAEFCELLQGGQLVITIEPDQGKRYQGVVPLEGARLSDCLEAYFSRSEQLPTQIHLAADEQRAAGFLLQVMPAKGDSMADWQHFSCLGATLSDDELLQLDNDTIIRRLFHEEDCRLFDPESLQFKCDCSRKRTGDALRYMTREELEQIVREEGSIEVSCQFCNELYRFDLADIAMMFSDSANIEGSDQLH</sequence>
<comment type="PTM">
    <text evidence="6">Under oxidizing conditions two disulfide bonds are formed involving the reactive cysteines. Under reducing conditions zinc is bound to the reactive cysteines and the protein is inactive.</text>
</comment>
<evidence type="ECO:0000313" key="8">
    <source>
        <dbReference type="Proteomes" id="UP000198749"/>
    </source>
</evidence>
<evidence type="ECO:0000256" key="6">
    <source>
        <dbReference type="HAMAP-Rule" id="MF_00117"/>
    </source>
</evidence>
<dbReference type="Gene3D" id="3.55.30.10">
    <property type="entry name" value="Hsp33 domain"/>
    <property type="match status" value="1"/>
</dbReference>
<reference evidence="8" key="1">
    <citation type="submission" date="2016-10" db="EMBL/GenBank/DDBJ databases">
        <authorList>
            <person name="Varghese N."/>
            <person name="Submissions S."/>
        </authorList>
    </citation>
    <scope>NUCLEOTIDE SEQUENCE [LARGE SCALE GENOMIC DNA]</scope>
    <source>
        <strain evidence="8">DSM 18887</strain>
    </source>
</reference>
<dbReference type="GO" id="GO:0005737">
    <property type="term" value="C:cytoplasm"/>
    <property type="evidence" value="ECO:0007669"/>
    <property type="project" value="UniProtKB-SubCell"/>
</dbReference>
<dbReference type="HAMAP" id="MF_00117">
    <property type="entry name" value="HslO"/>
    <property type="match status" value="1"/>
</dbReference>
<dbReference type="Gene3D" id="3.90.1280.10">
    <property type="entry name" value="HSP33 redox switch-like"/>
    <property type="match status" value="1"/>
</dbReference>
<keyword evidence="8" id="KW-1185">Reference proteome</keyword>
<accession>A0A1H9EPI1</accession>
<dbReference type="InterPro" id="IPR000397">
    <property type="entry name" value="Heat_shock_Hsp33"/>
</dbReference>
<evidence type="ECO:0000256" key="1">
    <source>
        <dbReference type="ARBA" id="ARBA00022490"/>
    </source>
</evidence>
<dbReference type="OrthoDB" id="9793753at2"/>
<dbReference type="AlphaFoldDB" id="A0A1H9EPI1"/>
<keyword evidence="5 6" id="KW-0676">Redox-active center</keyword>
<organism evidence="7 8">
    <name type="scientific">Amphritea atlantica</name>
    <dbReference type="NCBI Taxonomy" id="355243"/>
    <lineage>
        <taxon>Bacteria</taxon>
        <taxon>Pseudomonadati</taxon>
        <taxon>Pseudomonadota</taxon>
        <taxon>Gammaproteobacteria</taxon>
        <taxon>Oceanospirillales</taxon>
        <taxon>Oceanospirillaceae</taxon>
        <taxon>Amphritea</taxon>
    </lineage>
</organism>
<dbReference type="GO" id="GO:0044183">
    <property type="term" value="F:protein folding chaperone"/>
    <property type="evidence" value="ECO:0007669"/>
    <property type="project" value="TreeGrafter"/>
</dbReference>
<feature type="disulfide bond" description="Redox-active" evidence="6">
    <location>
        <begin position="226"/>
        <end position="228"/>
    </location>
</feature>
<name>A0A1H9EPI1_9GAMM</name>
<keyword evidence="3 6" id="KW-1015">Disulfide bond</keyword>
<dbReference type="GO" id="GO:0042026">
    <property type="term" value="P:protein refolding"/>
    <property type="evidence" value="ECO:0007669"/>
    <property type="project" value="TreeGrafter"/>
</dbReference>
<dbReference type="PANTHER" id="PTHR30111">
    <property type="entry name" value="33 KDA CHAPERONIN"/>
    <property type="match status" value="1"/>
</dbReference>
<dbReference type="CDD" id="cd00498">
    <property type="entry name" value="Hsp33"/>
    <property type="match status" value="1"/>
</dbReference>
<dbReference type="EMBL" id="FOGB01000002">
    <property type="protein sequence ID" value="SEQ27614.1"/>
    <property type="molecule type" value="Genomic_DNA"/>
</dbReference>
<dbReference type="GO" id="GO:0051082">
    <property type="term" value="F:unfolded protein binding"/>
    <property type="evidence" value="ECO:0007669"/>
    <property type="project" value="UniProtKB-UniRule"/>
</dbReference>
<comment type="subcellular location">
    <subcellularLocation>
        <location evidence="6">Cytoplasm</location>
    </subcellularLocation>
</comment>
<dbReference type="RefSeq" id="WP_091354821.1">
    <property type="nucleotide sequence ID" value="NZ_AP025284.1"/>
</dbReference>
<evidence type="ECO:0000313" key="7">
    <source>
        <dbReference type="EMBL" id="SEQ27614.1"/>
    </source>
</evidence>
<evidence type="ECO:0000256" key="4">
    <source>
        <dbReference type="ARBA" id="ARBA00023186"/>
    </source>
</evidence>
<evidence type="ECO:0000256" key="2">
    <source>
        <dbReference type="ARBA" id="ARBA00022833"/>
    </source>
</evidence>
<keyword evidence="4 6" id="KW-0143">Chaperone</keyword>
<feature type="disulfide bond" description="Redox-active" evidence="6">
    <location>
        <begin position="259"/>
        <end position="262"/>
    </location>
</feature>
<dbReference type="Gene3D" id="1.10.287.480">
    <property type="entry name" value="helix hairpin bin"/>
    <property type="match status" value="1"/>
</dbReference>
<dbReference type="SUPFAM" id="SSF64397">
    <property type="entry name" value="Hsp33 domain"/>
    <property type="match status" value="1"/>
</dbReference>
<keyword evidence="1 6" id="KW-0963">Cytoplasm</keyword>
<comment type="function">
    <text evidence="6">Redox regulated molecular chaperone. Protects both thermally unfolding and oxidatively damaged proteins from irreversible aggregation. Plays an important role in the bacterial defense system toward oxidative stress.</text>
</comment>
<evidence type="ECO:0000256" key="3">
    <source>
        <dbReference type="ARBA" id="ARBA00023157"/>
    </source>
</evidence>
<dbReference type="InterPro" id="IPR016153">
    <property type="entry name" value="Heat_shock_Hsp33_N"/>
</dbReference>
<dbReference type="STRING" id="355243.SAMN03080615_01010"/>
<gene>
    <name evidence="6" type="primary">hslO</name>
    <name evidence="7" type="ORF">SAMN03080615_01010</name>
</gene>
<dbReference type="PANTHER" id="PTHR30111:SF1">
    <property type="entry name" value="33 KDA CHAPERONIN"/>
    <property type="match status" value="1"/>
</dbReference>
<dbReference type="SUPFAM" id="SSF118352">
    <property type="entry name" value="HSP33 redox switch-like"/>
    <property type="match status" value="1"/>
</dbReference>
<keyword evidence="2 6" id="KW-0862">Zinc</keyword>
<protein>
    <recommendedName>
        <fullName evidence="6">33 kDa chaperonin</fullName>
    </recommendedName>
    <alternativeName>
        <fullName evidence="6">Heat shock protein 33 homolog</fullName>
        <shortName evidence="6">HSP33</shortName>
    </alternativeName>
</protein>
<dbReference type="Pfam" id="PF01430">
    <property type="entry name" value="HSP33"/>
    <property type="match status" value="1"/>
</dbReference>
<dbReference type="PIRSF" id="PIRSF005261">
    <property type="entry name" value="Heat_shock_Hsp33"/>
    <property type="match status" value="1"/>
</dbReference>